<protein>
    <recommendedName>
        <fullName evidence="3">Ig-like domain-containing protein</fullName>
    </recommendedName>
</protein>
<dbReference type="SUPFAM" id="SSF48726">
    <property type="entry name" value="Immunoglobulin"/>
    <property type="match status" value="1"/>
</dbReference>
<dbReference type="GO" id="GO:0016020">
    <property type="term" value="C:membrane"/>
    <property type="evidence" value="ECO:0007669"/>
    <property type="project" value="UniProtKB-SubCell"/>
</dbReference>
<dbReference type="InterPro" id="IPR036179">
    <property type="entry name" value="Ig-like_dom_sf"/>
</dbReference>
<reference evidence="4 5" key="1">
    <citation type="journal article" date="2018" name="Sci. Rep.">
        <title>Comparative analysis of the Pocillopora damicornis genome highlights role of immune system in coral evolution.</title>
        <authorList>
            <person name="Cunning R."/>
            <person name="Bay R.A."/>
            <person name="Gillette P."/>
            <person name="Baker A.C."/>
            <person name="Traylor-Knowles N."/>
        </authorList>
    </citation>
    <scope>NUCLEOTIDE SEQUENCE [LARGE SCALE GENOMIC DNA]</scope>
    <source>
        <strain evidence="4">RSMAS</strain>
        <tissue evidence="4">Whole animal</tissue>
    </source>
</reference>
<dbReference type="PANTHER" id="PTHR44170:SF6">
    <property type="entry name" value="CONTACTIN"/>
    <property type="match status" value="1"/>
</dbReference>
<dbReference type="EMBL" id="RCHS01001571">
    <property type="protein sequence ID" value="RMX52783.1"/>
    <property type="molecule type" value="Genomic_DNA"/>
</dbReference>
<dbReference type="PROSITE" id="PS50835">
    <property type="entry name" value="IG_LIKE"/>
    <property type="match status" value="1"/>
</dbReference>
<keyword evidence="5" id="KW-1185">Reference proteome</keyword>
<feature type="domain" description="Ig-like" evidence="3">
    <location>
        <begin position="59"/>
        <end position="133"/>
    </location>
</feature>
<dbReference type="AlphaFoldDB" id="A0A3M6UGL3"/>
<name>A0A3M6UGL3_POCDA</name>
<evidence type="ECO:0000313" key="5">
    <source>
        <dbReference type="Proteomes" id="UP000275408"/>
    </source>
</evidence>
<dbReference type="OrthoDB" id="6413299at2759"/>
<gene>
    <name evidence="4" type="ORF">pdam_00024438</name>
</gene>
<evidence type="ECO:0000256" key="1">
    <source>
        <dbReference type="ARBA" id="ARBA00022737"/>
    </source>
</evidence>
<dbReference type="InterPro" id="IPR003598">
    <property type="entry name" value="Ig_sub2"/>
</dbReference>
<organism evidence="4 5">
    <name type="scientific">Pocillopora damicornis</name>
    <name type="common">Cauliflower coral</name>
    <name type="synonym">Millepora damicornis</name>
    <dbReference type="NCBI Taxonomy" id="46731"/>
    <lineage>
        <taxon>Eukaryota</taxon>
        <taxon>Metazoa</taxon>
        <taxon>Cnidaria</taxon>
        <taxon>Anthozoa</taxon>
        <taxon>Hexacorallia</taxon>
        <taxon>Scleractinia</taxon>
        <taxon>Astrocoeniina</taxon>
        <taxon>Pocilloporidae</taxon>
        <taxon>Pocillopora</taxon>
    </lineage>
</organism>
<evidence type="ECO:0000259" key="3">
    <source>
        <dbReference type="PROSITE" id="PS50835"/>
    </source>
</evidence>
<dbReference type="SMART" id="SM00408">
    <property type="entry name" value="IGc2"/>
    <property type="match status" value="1"/>
</dbReference>
<dbReference type="Proteomes" id="UP000275408">
    <property type="component" value="Unassembled WGS sequence"/>
</dbReference>
<dbReference type="InterPro" id="IPR007110">
    <property type="entry name" value="Ig-like_dom"/>
</dbReference>
<dbReference type="SMART" id="SM00409">
    <property type="entry name" value="IG"/>
    <property type="match status" value="1"/>
</dbReference>
<sequence length="149" mass="16262">MLVKDANLEKFNQCLIIDGYLIAKVVPDDNELVLNNDGLVLNNVGQVPNNHELVPNNDEQFTEVPQNITVNTSTPLFLNCDATGFPKPKIRWEKSGIHLCGTKQLNISSSSTNDAGEYVCIASNGVRQEKTVRAYVTVQCGKSLADGEA</sequence>
<evidence type="ECO:0000256" key="2">
    <source>
        <dbReference type="ARBA" id="ARBA00023157"/>
    </source>
</evidence>
<dbReference type="GO" id="GO:0098609">
    <property type="term" value="P:cell-cell adhesion"/>
    <property type="evidence" value="ECO:0007669"/>
    <property type="project" value="TreeGrafter"/>
</dbReference>
<evidence type="ECO:0000313" key="4">
    <source>
        <dbReference type="EMBL" id="RMX52783.1"/>
    </source>
</evidence>
<dbReference type="InterPro" id="IPR013783">
    <property type="entry name" value="Ig-like_fold"/>
</dbReference>
<dbReference type="Pfam" id="PF13927">
    <property type="entry name" value="Ig_3"/>
    <property type="match status" value="1"/>
</dbReference>
<proteinExistence type="predicted"/>
<keyword evidence="2" id="KW-1015">Disulfide bond</keyword>
<dbReference type="PANTHER" id="PTHR44170">
    <property type="entry name" value="PROTEIN SIDEKICK"/>
    <property type="match status" value="1"/>
</dbReference>
<dbReference type="InterPro" id="IPR003599">
    <property type="entry name" value="Ig_sub"/>
</dbReference>
<accession>A0A3M6UGL3</accession>
<dbReference type="Gene3D" id="2.60.40.10">
    <property type="entry name" value="Immunoglobulins"/>
    <property type="match status" value="1"/>
</dbReference>
<comment type="caution">
    <text evidence="4">The sequence shown here is derived from an EMBL/GenBank/DDBJ whole genome shotgun (WGS) entry which is preliminary data.</text>
</comment>
<keyword evidence="1" id="KW-0677">Repeat</keyword>